<sequence length="208" mass="23284">MFNVANIIKFKQLERYQGFIFDMDGTLIDTMPAHLKAWATTAIEFGFPFKQEWLHSLGGMPSYKIASEINKKYGLTLDPMAVSYFKMKTFGALEDFGRPIESTNEVLTHFYGKKKIAVGTGSQRESALRLLSESQILDKLDTVVTATDVKRHKPHPDTFLVAAQELNLLPSECVVFEDTELGKQAAHAAQMDCVMVEGNGLAFYPCPH</sequence>
<dbReference type="InterPro" id="IPR006439">
    <property type="entry name" value="HAD-SF_hydro_IA"/>
</dbReference>
<keyword evidence="2" id="KW-0378">Hydrolase</keyword>
<dbReference type="SFLD" id="SFLDG01129">
    <property type="entry name" value="C1.5:_HAD__Beta-PGM__Phosphata"/>
    <property type="match status" value="1"/>
</dbReference>
<evidence type="ECO:0000256" key="1">
    <source>
        <dbReference type="ARBA" id="ARBA00006171"/>
    </source>
</evidence>
<organism evidence="2 3">
    <name type="scientific">Vibrio neptunius</name>
    <dbReference type="NCBI Taxonomy" id="170651"/>
    <lineage>
        <taxon>Bacteria</taxon>
        <taxon>Pseudomonadati</taxon>
        <taxon>Pseudomonadota</taxon>
        <taxon>Gammaproteobacteria</taxon>
        <taxon>Vibrionales</taxon>
        <taxon>Vibrionaceae</taxon>
        <taxon>Vibrio</taxon>
    </lineage>
</organism>
<accession>A0ABS3A7P4</accession>
<dbReference type="InterPro" id="IPR023198">
    <property type="entry name" value="PGP-like_dom2"/>
</dbReference>
<reference evidence="2 3" key="1">
    <citation type="submission" date="2021-02" db="EMBL/GenBank/DDBJ databases">
        <title>Draft Genome Sequences of 5 Vibrio neptunius Strains Isolated From of Bivalve Hatcheries.</title>
        <authorList>
            <person name="Galvis F."/>
            <person name="Barja J.L."/>
            <person name="Lemos M.L."/>
            <person name="Balado M."/>
        </authorList>
    </citation>
    <scope>NUCLEOTIDE SEQUENCE [LARGE SCALE GENOMIC DNA]</scope>
    <source>
        <strain evidence="2 3">PP-145.98</strain>
    </source>
</reference>
<keyword evidence="3" id="KW-1185">Reference proteome</keyword>
<dbReference type="InterPro" id="IPR051806">
    <property type="entry name" value="HAD-like_SPP"/>
</dbReference>
<protein>
    <submittedName>
        <fullName evidence="2">Beta-phosphoglucomutase family hydrolase</fullName>
    </submittedName>
</protein>
<dbReference type="RefSeq" id="WP_206371805.1">
    <property type="nucleotide sequence ID" value="NZ_CAWPTM010000108.1"/>
</dbReference>
<dbReference type="SUPFAM" id="SSF56784">
    <property type="entry name" value="HAD-like"/>
    <property type="match status" value="1"/>
</dbReference>
<evidence type="ECO:0000313" key="2">
    <source>
        <dbReference type="EMBL" id="MBN3580020.1"/>
    </source>
</evidence>
<dbReference type="SFLD" id="SFLDS00003">
    <property type="entry name" value="Haloacid_Dehalogenase"/>
    <property type="match status" value="1"/>
</dbReference>
<dbReference type="InterPro" id="IPR041492">
    <property type="entry name" value="HAD_2"/>
</dbReference>
<dbReference type="PANTHER" id="PTHR43481">
    <property type="entry name" value="FRUCTOSE-1-PHOSPHATE PHOSPHATASE"/>
    <property type="match status" value="1"/>
</dbReference>
<dbReference type="Gene3D" id="3.40.50.1000">
    <property type="entry name" value="HAD superfamily/HAD-like"/>
    <property type="match status" value="1"/>
</dbReference>
<dbReference type="PRINTS" id="PR00413">
    <property type="entry name" value="HADHALOGNASE"/>
</dbReference>
<comment type="caution">
    <text evidence="2">The sequence shown here is derived from an EMBL/GenBank/DDBJ whole genome shotgun (WGS) entry which is preliminary data.</text>
</comment>
<dbReference type="PANTHER" id="PTHR43481:SF4">
    <property type="entry name" value="GLYCEROL-1-PHOSPHATE PHOSPHOHYDROLASE 1-RELATED"/>
    <property type="match status" value="1"/>
</dbReference>
<name>A0ABS3A7P4_9VIBR</name>
<comment type="similarity">
    <text evidence="1">Belongs to the HAD-like hydrolase superfamily. CbbY/CbbZ/Gph/YieH family.</text>
</comment>
<dbReference type="NCBIfam" id="TIGR02009">
    <property type="entry name" value="PGMB-YQAB-SF"/>
    <property type="match status" value="1"/>
</dbReference>
<dbReference type="CDD" id="cd07505">
    <property type="entry name" value="HAD_BPGM-like"/>
    <property type="match status" value="1"/>
</dbReference>
<dbReference type="InterPro" id="IPR036412">
    <property type="entry name" value="HAD-like_sf"/>
</dbReference>
<dbReference type="InterPro" id="IPR023214">
    <property type="entry name" value="HAD_sf"/>
</dbReference>
<dbReference type="GO" id="GO:0016787">
    <property type="term" value="F:hydrolase activity"/>
    <property type="evidence" value="ECO:0007669"/>
    <property type="project" value="UniProtKB-KW"/>
</dbReference>
<proteinExistence type="inferred from homology"/>
<dbReference type="EMBL" id="JAFHLB010000034">
    <property type="protein sequence ID" value="MBN3580020.1"/>
    <property type="molecule type" value="Genomic_DNA"/>
</dbReference>
<evidence type="ECO:0000313" key="3">
    <source>
        <dbReference type="Proteomes" id="UP000779070"/>
    </source>
</evidence>
<gene>
    <name evidence="2" type="ORF">JYA62_20390</name>
</gene>
<dbReference type="Gene3D" id="1.10.150.240">
    <property type="entry name" value="Putative phosphatase, domain 2"/>
    <property type="match status" value="1"/>
</dbReference>
<dbReference type="InterPro" id="IPR010976">
    <property type="entry name" value="B-phosphoglucomutase_hydrolase"/>
</dbReference>
<dbReference type="Pfam" id="PF13419">
    <property type="entry name" value="HAD_2"/>
    <property type="match status" value="1"/>
</dbReference>
<dbReference type="NCBIfam" id="TIGR01509">
    <property type="entry name" value="HAD-SF-IA-v3"/>
    <property type="match status" value="1"/>
</dbReference>
<dbReference type="Proteomes" id="UP000779070">
    <property type="component" value="Unassembled WGS sequence"/>
</dbReference>